<protein>
    <submittedName>
        <fullName evidence="1">26956_t:CDS:1</fullName>
    </submittedName>
</protein>
<feature type="non-terminal residue" evidence="1">
    <location>
        <position position="1"/>
    </location>
</feature>
<dbReference type="Proteomes" id="UP000789405">
    <property type="component" value="Unassembled WGS sequence"/>
</dbReference>
<name>A0A9N9JU90_9GLOM</name>
<gene>
    <name evidence="1" type="ORF">DERYTH_LOCUS22037</name>
</gene>
<dbReference type="EMBL" id="CAJVPY010029528">
    <property type="protein sequence ID" value="CAG8794287.1"/>
    <property type="molecule type" value="Genomic_DNA"/>
</dbReference>
<dbReference type="AlphaFoldDB" id="A0A9N9JU90"/>
<keyword evidence="2" id="KW-1185">Reference proteome</keyword>
<evidence type="ECO:0000313" key="1">
    <source>
        <dbReference type="EMBL" id="CAG8794287.1"/>
    </source>
</evidence>
<comment type="caution">
    <text evidence="1">The sequence shown here is derived from an EMBL/GenBank/DDBJ whole genome shotgun (WGS) entry which is preliminary data.</text>
</comment>
<reference evidence="1" key="1">
    <citation type="submission" date="2021-06" db="EMBL/GenBank/DDBJ databases">
        <authorList>
            <person name="Kallberg Y."/>
            <person name="Tangrot J."/>
            <person name="Rosling A."/>
        </authorList>
    </citation>
    <scope>NUCLEOTIDE SEQUENCE</scope>
    <source>
        <strain evidence="1">MA453B</strain>
    </source>
</reference>
<accession>A0A9N9JU90</accession>
<proteinExistence type="predicted"/>
<organism evidence="1 2">
    <name type="scientific">Dentiscutata erythropus</name>
    <dbReference type="NCBI Taxonomy" id="1348616"/>
    <lineage>
        <taxon>Eukaryota</taxon>
        <taxon>Fungi</taxon>
        <taxon>Fungi incertae sedis</taxon>
        <taxon>Mucoromycota</taxon>
        <taxon>Glomeromycotina</taxon>
        <taxon>Glomeromycetes</taxon>
        <taxon>Diversisporales</taxon>
        <taxon>Gigasporaceae</taxon>
        <taxon>Dentiscutata</taxon>
    </lineage>
</organism>
<dbReference type="OrthoDB" id="2436883at2759"/>
<evidence type="ECO:0000313" key="2">
    <source>
        <dbReference type="Proteomes" id="UP000789405"/>
    </source>
</evidence>
<sequence length="77" mass="9291">FLNKLQKDTARLFEVVYSFASTIKIFKEHQDLDFGSKMVKRIEKHWKEWEHPLLILSIILHPDYKLEKFQSTNNNLT</sequence>